<keyword evidence="4 8" id="KW-0560">Oxidoreductase</keyword>
<keyword evidence="2 7" id="KW-0349">Heme</keyword>
<sequence>MSYQTDRLQNTPPGPQGSPIIGSLADLQKDSLNFLLNIRREYGNVVRFRLGTRVLYLVSHPDDIKHVLQDNNKNYQKSPGYQKLESFLGQGLLTSEGNVWRRSRKLMQPAFHRERISNFSEIMTDATEKMLQRWQGFAERREAFNVSDEMMRLTLSIVCRTLFTTDISDEASDVGKSLTVVLKYASDRISSLFVLPENIPTPENIRYQQALSTLDRVVYGLINERKQSGEDTGDLLSMLVFARDEETGESMNDKQLRDEIMTIFLAGHETTANALSWTWYLLSKHPDVERRLSAELKEVLGGRVPTLFDLKNLQYTSMVLNEAMRLYPPAWEVGRETINADKIGGYDIPSNSTVIMSSYVTHRNPDFWDNPEGFDPERFSPERSTGRHQYAYFPFGGGPRTCIGNNFALMEAQLIIADIAQRYRLELVPGHVIEPQPMITLRSRNGVLVTLHAKS</sequence>
<dbReference type="InterPro" id="IPR001128">
    <property type="entry name" value="Cyt_P450"/>
</dbReference>
<dbReference type="InterPro" id="IPR036396">
    <property type="entry name" value="Cyt_P450_sf"/>
</dbReference>
<feature type="binding site" description="axial binding residue" evidence="7">
    <location>
        <position position="402"/>
    </location>
    <ligand>
        <name>heme</name>
        <dbReference type="ChEBI" id="CHEBI:30413"/>
    </ligand>
    <ligandPart>
        <name>Fe</name>
        <dbReference type="ChEBI" id="CHEBI:18248"/>
    </ligandPart>
</feature>
<evidence type="ECO:0000256" key="2">
    <source>
        <dbReference type="ARBA" id="ARBA00022617"/>
    </source>
</evidence>
<dbReference type="Proteomes" id="UP000729701">
    <property type="component" value="Unassembled WGS sequence"/>
</dbReference>
<dbReference type="CDD" id="cd20620">
    <property type="entry name" value="CYP132-like"/>
    <property type="match status" value="1"/>
</dbReference>
<proteinExistence type="inferred from homology"/>
<evidence type="ECO:0000256" key="6">
    <source>
        <dbReference type="ARBA" id="ARBA00023033"/>
    </source>
</evidence>
<evidence type="ECO:0000256" key="7">
    <source>
        <dbReference type="PIRSR" id="PIRSR602403-1"/>
    </source>
</evidence>
<reference evidence="9" key="1">
    <citation type="submission" date="2021-05" db="EMBL/GenBank/DDBJ databases">
        <authorList>
            <person name="Pietrasiak N."/>
            <person name="Ward R."/>
            <person name="Stajich J.E."/>
            <person name="Kurbessoian T."/>
        </authorList>
    </citation>
    <scope>NUCLEOTIDE SEQUENCE</scope>
    <source>
        <strain evidence="9">GSE-NOS-MK-12-04C</strain>
    </source>
</reference>
<dbReference type="PRINTS" id="PR00385">
    <property type="entry name" value="P450"/>
</dbReference>
<dbReference type="PROSITE" id="PS00086">
    <property type="entry name" value="CYTOCHROME_P450"/>
    <property type="match status" value="1"/>
</dbReference>
<evidence type="ECO:0000313" key="10">
    <source>
        <dbReference type="Proteomes" id="UP000729701"/>
    </source>
</evidence>
<dbReference type="PRINTS" id="PR00465">
    <property type="entry name" value="EP450IV"/>
</dbReference>
<dbReference type="InterPro" id="IPR050196">
    <property type="entry name" value="Cytochrome_P450_Monoox"/>
</dbReference>
<evidence type="ECO:0000313" key="9">
    <source>
        <dbReference type="EMBL" id="MBW4671378.1"/>
    </source>
</evidence>
<dbReference type="AlphaFoldDB" id="A0A951QV19"/>
<dbReference type="EMBL" id="JAHHGZ010000044">
    <property type="protein sequence ID" value="MBW4671378.1"/>
    <property type="molecule type" value="Genomic_DNA"/>
</dbReference>
<dbReference type="PANTHER" id="PTHR24291">
    <property type="entry name" value="CYTOCHROME P450 FAMILY 4"/>
    <property type="match status" value="1"/>
</dbReference>
<name>A0A951QV19_9CYAN</name>
<comment type="caution">
    <text evidence="9">The sequence shown here is derived from an EMBL/GenBank/DDBJ whole genome shotgun (WGS) entry which is preliminary data.</text>
</comment>
<evidence type="ECO:0000256" key="4">
    <source>
        <dbReference type="ARBA" id="ARBA00023002"/>
    </source>
</evidence>
<comment type="similarity">
    <text evidence="1 8">Belongs to the cytochrome P450 family.</text>
</comment>
<dbReference type="SUPFAM" id="SSF48264">
    <property type="entry name" value="Cytochrome P450"/>
    <property type="match status" value="1"/>
</dbReference>
<dbReference type="InterPro" id="IPR017972">
    <property type="entry name" value="Cyt_P450_CS"/>
</dbReference>
<dbReference type="GO" id="GO:0005506">
    <property type="term" value="F:iron ion binding"/>
    <property type="evidence" value="ECO:0007669"/>
    <property type="project" value="InterPro"/>
</dbReference>
<keyword evidence="5 7" id="KW-0408">Iron</keyword>
<evidence type="ECO:0000256" key="8">
    <source>
        <dbReference type="RuleBase" id="RU000461"/>
    </source>
</evidence>
<evidence type="ECO:0000256" key="5">
    <source>
        <dbReference type="ARBA" id="ARBA00023004"/>
    </source>
</evidence>
<accession>A0A951QV19</accession>
<reference evidence="9" key="2">
    <citation type="journal article" date="2022" name="Microbiol. Resour. Announc.">
        <title>Metagenome Sequencing to Explore Phylogenomics of Terrestrial Cyanobacteria.</title>
        <authorList>
            <person name="Ward R.D."/>
            <person name="Stajich J.E."/>
            <person name="Johansen J.R."/>
            <person name="Huntemann M."/>
            <person name="Clum A."/>
            <person name="Foster B."/>
            <person name="Foster B."/>
            <person name="Roux S."/>
            <person name="Palaniappan K."/>
            <person name="Varghese N."/>
            <person name="Mukherjee S."/>
            <person name="Reddy T.B.K."/>
            <person name="Daum C."/>
            <person name="Copeland A."/>
            <person name="Chen I.A."/>
            <person name="Ivanova N.N."/>
            <person name="Kyrpides N.C."/>
            <person name="Shapiro N."/>
            <person name="Eloe-Fadrosh E.A."/>
            <person name="Pietrasiak N."/>
        </authorList>
    </citation>
    <scope>NUCLEOTIDE SEQUENCE</scope>
    <source>
        <strain evidence="9">GSE-NOS-MK-12-04C</strain>
    </source>
</reference>
<comment type="cofactor">
    <cofactor evidence="7">
        <name>heme</name>
        <dbReference type="ChEBI" id="CHEBI:30413"/>
    </cofactor>
</comment>
<keyword evidence="3 7" id="KW-0479">Metal-binding</keyword>
<dbReference type="Pfam" id="PF00067">
    <property type="entry name" value="p450"/>
    <property type="match status" value="1"/>
</dbReference>
<dbReference type="PANTHER" id="PTHR24291:SF50">
    <property type="entry name" value="BIFUNCTIONAL ALBAFLAVENONE MONOOXYGENASE_TERPENE SYNTHASE"/>
    <property type="match status" value="1"/>
</dbReference>
<dbReference type="InterPro" id="IPR002403">
    <property type="entry name" value="Cyt_P450_E_grp-IV"/>
</dbReference>
<organism evidence="9 10">
    <name type="scientific">Cyanomargarita calcarea GSE-NOS-MK-12-04C</name>
    <dbReference type="NCBI Taxonomy" id="2839659"/>
    <lineage>
        <taxon>Bacteria</taxon>
        <taxon>Bacillati</taxon>
        <taxon>Cyanobacteriota</taxon>
        <taxon>Cyanophyceae</taxon>
        <taxon>Nostocales</taxon>
        <taxon>Cyanomargaritaceae</taxon>
        <taxon>Cyanomargarita</taxon>
    </lineage>
</organism>
<dbReference type="GO" id="GO:0020037">
    <property type="term" value="F:heme binding"/>
    <property type="evidence" value="ECO:0007669"/>
    <property type="project" value="InterPro"/>
</dbReference>
<evidence type="ECO:0000256" key="1">
    <source>
        <dbReference type="ARBA" id="ARBA00010617"/>
    </source>
</evidence>
<dbReference type="GO" id="GO:0004497">
    <property type="term" value="F:monooxygenase activity"/>
    <property type="evidence" value="ECO:0007669"/>
    <property type="project" value="UniProtKB-KW"/>
</dbReference>
<gene>
    <name evidence="9" type="ORF">KME60_29145</name>
</gene>
<evidence type="ECO:0000256" key="3">
    <source>
        <dbReference type="ARBA" id="ARBA00022723"/>
    </source>
</evidence>
<keyword evidence="6 8" id="KW-0503">Monooxygenase</keyword>
<dbReference type="Gene3D" id="1.10.630.10">
    <property type="entry name" value="Cytochrome P450"/>
    <property type="match status" value="1"/>
</dbReference>
<protein>
    <submittedName>
        <fullName evidence="9">Cytochrome P450</fullName>
    </submittedName>
</protein>
<dbReference type="GO" id="GO:0016705">
    <property type="term" value="F:oxidoreductase activity, acting on paired donors, with incorporation or reduction of molecular oxygen"/>
    <property type="evidence" value="ECO:0007669"/>
    <property type="project" value="InterPro"/>
</dbReference>